<dbReference type="SUPFAM" id="SSF102829">
    <property type="entry name" value="Cell division protein ZapA-like"/>
    <property type="match status" value="1"/>
</dbReference>
<evidence type="ECO:0000313" key="2">
    <source>
        <dbReference type="Proteomes" id="UP000325295"/>
    </source>
</evidence>
<keyword evidence="1" id="KW-0132">Cell division</keyword>
<keyword evidence="2" id="KW-1185">Reference proteome</keyword>
<dbReference type="AlphaFoldDB" id="A0A5P1X1N3"/>
<dbReference type="GO" id="GO:0051301">
    <property type="term" value="P:cell division"/>
    <property type="evidence" value="ECO:0007669"/>
    <property type="project" value="UniProtKB-KW"/>
</dbReference>
<name>A0A5P1X1N3_9LACO</name>
<dbReference type="InterPro" id="IPR036192">
    <property type="entry name" value="Cell_div_ZapA-like_sf"/>
</dbReference>
<protein>
    <submittedName>
        <fullName evidence="1">Cell division protein ZapA</fullName>
    </submittedName>
</protein>
<dbReference type="KEGG" id="lnn:F0161_08175"/>
<sequence length="77" mass="8706">MNRRYKINLDGQDYTISGPGEPDLIVAAQNLVNEQINHLKEVNPKLDDVQRANLVAFNAVADQIKMQKDLDISKDNQ</sequence>
<dbReference type="EMBL" id="CP043939">
    <property type="protein sequence ID" value="QER67820.1"/>
    <property type="molecule type" value="Genomic_DNA"/>
</dbReference>
<keyword evidence="1" id="KW-0131">Cell cycle</keyword>
<dbReference type="RefSeq" id="WP_137602618.1">
    <property type="nucleotide sequence ID" value="NZ_BJEB01000063.1"/>
</dbReference>
<gene>
    <name evidence="1" type="primary">zapA</name>
    <name evidence="1" type="ORF">F0161_08175</name>
</gene>
<dbReference type="Proteomes" id="UP000325295">
    <property type="component" value="Chromosome"/>
</dbReference>
<organism evidence="1 2">
    <name type="scientific">Paucilactobacillus nenjiangensis</name>
    <dbReference type="NCBI Taxonomy" id="1296540"/>
    <lineage>
        <taxon>Bacteria</taxon>
        <taxon>Bacillati</taxon>
        <taxon>Bacillota</taxon>
        <taxon>Bacilli</taxon>
        <taxon>Lactobacillales</taxon>
        <taxon>Lactobacillaceae</taxon>
        <taxon>Paucilactobacillus</taxon>
    </lineage>
</organism>
<proteinExistence type="predicted"/>
<dbReference type="OrthoDB" id="2139724at2"/>
<dbReference type="Pfam" id="PF05164">
    <property type="entry name" value="ZapA"/>
    <property type="match status" value="1"/>
</dbReference>
<evidence type="ECO:0000313" key="1">
    <source>
        <dbReference type="EMBL" id="QER67820.1"/>
    </source>
</evidence>
<accession>A0A5P1X1N3</accession>
<dbReference type="InterPro" id="IPR007838">
    <property type="entry name" value="Cell_div_ZapA-like"/>
</dbReference>
<reference evidence="1 2" key="1">
    <citation type="submission" date="2019-09" db="EMBL/GenBank/DDBJ databases">
        <title>Complete Genome Sequence of Lactobacillus nenjiangensis SH-Y15, isolated from sauerkraut.</title>
        <authorList>
            <person name="Yang H."/>
        </authorList>
    </citation>
    <scope>NUCLEOTIDE SEQUENCE [LARGE SCALE GENOMIC DNA]</scope>
    <source>
        <strain evidence="1 2">SH-Y15</strain>
    </source>
</reference>